<dbReference type="EC" id="2.3.2.27" evidence="4"/>
<evidence type="ECO:0000256" key="7">
    <source>
        <dbReference type="PROSITE-ProRule" id="PRU10141"/>
    </source>
</evidence>
<dbReference type="SMART" id="SM00504">
    <property type="entry name" value="Ubox"/>
    <property type="match status" value="1"/>
</dbReference>
<proteinExistence type="predicted"/>
<dbReference type="FunFam" id="3.30.40.10:FF:000428">
    <property type="entry name" value="U-box domain-containing protein 54"/>
    <property type="match status" value="1"/>
</dbReference>
<dbReference type="Proteomes" id="UP001054252">
    <property type="component" value="Unassembled WGS sequence"/>
</dbReference>
<dbReference type="SUPFAM" id="SSF52402">
    <property type="entry name" value="Adenine nucleotide alpha hydrolases-like"/>
    <property type="match status" value="1"/>
</dbReference>
<sequence length="769" mass="86991">MGTVGETEGEGVLDVEETIFVAVEKNVKKSKKTLFWAAENFVGQKICLLHVYQPTDVLALNGNFSHQDLKQNAIEAFQKLERQKRHELLDDYLPLLDQAGVQAVKILIEMDNIERGIVEAIAQYNIRWLVMGAAADKYHSMELTGLKSKKAIFVCQEAQISCHIWFACNGYLIYTRVGRKDRYEMETVPRKQLLDSPAGTEQYESAVYSLSFLDAGEVAEVSQCSEHPSCSNNIVVGTSSSISFLRDEEEDSQGQESNEADQKLELAIGAVKRWKEEDVALEAKYKARALETLHVKEMSQRKLLEDLLVRDKQEVLRTKNQYDRFMEELQMVNDKKAALEGRLAESQCMVKELEEKMISAVNLLISFKKQRDEMRVQHGDARRELNYSRKLASGEAESFYGTEILEFSFMEINNATQDFDPSFRIGDGKYGSVYKGLLCHLQVAIKMLPSYGSQSLIEFQNEVEVLSRVRHPNLVTLVGTCPESRSLVYEYVRNGSLEDRLLCSDNTPLLWETRTRIAYDICSALIFLHSNKPCLPHGNLKPSKVLLDTNFVCKLSDFGIYRVISEGNSGTSFNEADPMVASAYMAPEYLRTGEVTPESDLYSFGMVLLQLLTGRPVMGVLKDVKCALENGHLNILLDASAGDWPLAQAQQLAYLALRCCEKNPLHRPDLVSEIRTVLEPMMDSCLSPASSLRVKKHRRVPSHFVCPIFQEVMKDPHIAADGFTYEADAIRGWFKSGHDTSPMTNLKLQHCNLLPNHALHQAIQEWRQK</sequence>
<evidence type="ECO:0000256" key="6">
    <source>
        <dbReference type="ARBA" id="ARBA00022786"/>
    </source>
</evidence>
<keyword evidence="7" id="KW-0067">ATP-binding</keyword>
<feature type="domain" description="U-box" evidence="10">
    <location>
        <begin position="699"/>
        <end position="769"/>
    </location>
</feature>
<evidence type="ECO:0000313" key="11">
    <source>
        <dbReference type="EMBL" id="GKV31165.1"/>
    </source>
</evidence>
<keyword evidence="12" id="KW-1185">Reference proteome</keyword>
<keyword evidence="7" id="KW-0547">Nucleotide-binding</keyword>
<dbReference type="Gene3D" id="3.40.50.620">
    <property type="entry name" value="HUPs"/>
    <property type="match status" value="1"/>
</dbReference>
<dbReference type="SUPFAM" id="SSF57850">
    <property type="entry name" value="RING/U-box"/>
    <property type="match status" value="1"/>
</dbReference>
<dbReference type="Gene3D" id="3.30.200.20">
    <property type="entry name" value="Phosphorylase Kinase, domain 1"/>
    <property type="match status" value="1"/>
</dbReference>
<dbReference type="AlphaFoldDB" id="A0AAV5L1Q3"/>
<dbReference type="GO" id="GO:0004672">
    <property type="term" value="F:protein kinase activity"/>
    <property type="evidence" value="ECO:0007669"/>
    <property type="project" value="InterPro"/>
</dbReference>
<dbReference type="InterPro" id="IPR011009">
    <property type="entry name" value="Kinase-like_dom_sf"/>
</dbReference>
<dbReference type="CDD" id="cd16655">
    <property type="entry name" value="RING-Ubox_WDSUB1-like"/>
    <property type="match status" value="1"/>
</dbReference>
<keyword evidence="8" id="KW-0175">Coiled coil</keyword>
<protein>
    <recommendedName>
        <fullName evidence="4">RING-type E3 ubiquitin transferase</fullName>
        <ecNumber evidence="4">2.3.2.27</ecNumber>
    </recommendedName>
</protein>
<dbReference type="InterPro" id="IPR000719">
    <property type="entry name" value="Prot_kinase_dom"/>
</dbReference>
<comment type="caution">
    <text evidence="11">The sequence shown here is derived from an EMBL/GenBank/DDBJ whole genome shotgun (WGS) entry which is preliminary data.</text>
</comment>
<feature type="binding site" evidence="7">
    <location>
        <position position="446"/>
    </location>
    <ligand>
        <name>ATP</name>
        <dbReference type="ChEBI" id="CHEBI:30616"/>
    </ligand>
</feature>
<accession>A0AAV5L1Q3</accession>
<dbReference type="CDD" id="cd01989">
    <property type="entry name" value="USP_STK_Ubox_N"/>
    <property type="match status" value="1"/>
</dbReference>
<dbReference type="PANTHER" id="PTHR45647:SF22">
    <property type="entry name" value="U-BOX DOMAIN-CONTAINING PROTEIN 32"/>
    <property type="match status" value="1"/>
</dbReference>
<dbReference type="Pfam" id="PF07714">
    <property type="entry name" value="PK_Tyr_Ser-Thr"/>
    <property type="match status" value="1"/>
</dbReference>
<evidence type="ECO:0000256" key="5">
    <source>
        <dbReference type="ARBA" id="ARBA00022679"/>
    </source>
</evidence>
<dbReference type="PROSITE" id="PS51698">
    <property type="entry name" value="U_BOX"/>
    <property type="match status" value="1"/>
</dbReference>
<feature type="coiled-coil region" evidence="8">
    <location>
        <begin position="322"/>
        <end position="356"/>
    </location>
</feature>
<dbReference type="PROSITE" id="PS50011">
    <property type="entry name" value="PROTEIN_KINASE_DOM"/>
    <property type="match status" value="1"/>
</dbReference>
<feature type="domain" description="Protein kinase" evidence="9">
    <location>
        <begin position="419"/>
        <end position="682"/>
    </location>
</feature>
<comment type="pathway">
    <text evidence="3">Protein modification; protein ubiquitination.</text>
</comment>
<evidence type="ECO:0000256" key="3">
    <source>
        <dbReference type="ARBA" id="ARBA00004906"/>
    </source>
</evidence>
<name>A0AAV5L1Q3_9ROSI</name>
<evidence type="ECO:0000256" key="8">
    <source>
        <dbReference type="SAM" id="Coils"/>
    </source>
</evidence>
<reference evidence="11 12" key="1">
    <citation type="journal article" date="2021" name="Commun. Biol.">
        <title>The genome of Shorea leprosula (Dipterocarpaceae) highlights the ecological relevance of drought in aseasonal tropical rainforests.</title>
        <authorList>
            <person name="Ng K.K.S."/>
            <person name="Kobayashi M.J."/>
            <person name="Fawcett J.A."/>
            <person name="Hatakeyama M."/>
            <person name="Paape T."/>
            <person name="Ng C.H."/>
            <person name="Ang C.C."/>
            <person name="Tnah L.H."/>
            <person name="Lee C.T."/>
            <person name="Nishiyama T."/>
            <person name="Sese J."/>
            <person name="O'Brien M.J."/>
            <person name="Copetti D."/>
            <person name="Mohd Noor M.I."/>
            <person name="Ong R.C."/>
            <person name="Putra M."/>
            <person name="Sireger I.Z."/>
            <person name="Indrioko S."/>
            <person name="Kosugi Y."/>
            <person name="Izuno A."/>
            <person name="Isagi Y."/>
            <person name="Lee S.L."/>
            <person name="Shimizu K.K."/>
        </authorList>
    </citation>
    <scope>NUCLEOTIDE SEQUENCE [LARGE SCALE GENOMIC DNA]</scope>
    <source>
        <strain evidence="11">214</strain>
    </source>
</reference>
<dbReference type="GO" id="GO:0061630">
    <property type="term" value="F:ubiquitin protein ligase activity"/>
    <property type="evidence" value="ECO:0007669"/>
    <property type="project" value="UniProtKB-EC"/>
</dbReference>
<comment type="function">
    <text evidence="2">Functions as an E3 ubiquitin ligase.</text>
</comment>
<dbReference type="InterPro" id="IPR014729">
    <property type="entry name" value="Rossmann-like_a/b/a_fold"/>
</dbReference>
<evidence type="ECO:0000259" key="10">
    <source>
        <dbReference type="PROSITE" id="PS51698"/>
    </source>
</evidence>
<dbReference type="SUPFAM" id="SSF56112">
    <property type="entry name" value="Protein kinase-like (PK-like)"/>
    <property type="match status" value="1"/>
</dbReference>
<gene>
    <name evidence="11" type="ORF">SLEP1_g39889</name>
</gene>
<dbReference type="InterPro" id="IPR051348">
    <property type="entry name" value="U-box_ubiquitin_ligases"/>
</dbReference>
<dbReference type="InterPro" id="IPR013083">
    <property type="entry name" value="Znf_RING/FYVE/PHD"/>
</dbReference>
<keyword evidence="5" id="KW-0808">Transferase</keyword>
<organism evidence="11 12">
    <name type="scientific">Rubroshorea leprosula</name>
    <dbReference type="NCBI Taxonomy" id="152421"/>
    <lineage>
        <taxon>Eukaryota</taxon>
        <taxon>Viridiplantae</taxon>
        <taxon>Streptophyta</taxon>
        <taxon>Embryophyta</taxon>
        <taxon>Tracheophyta</taxon>
        <taxon>Spermatophyta</taxon>
        <taxon>Magnoliopsida</taxon>
        <taxon>eudicotyledons</taxon>
        <taxon>Gunneridae</taxon>
        <taxon>Pentapetalae</taxon>
        <taxon>rosids</taxon>
        <taxon>malvids</taxon>
        <taxon>Malvales</taxon>
        <taxon>Dipterocarpaceae</taxon>
        <taxon>Rubroshorea</taxon>
    </lineage>
</organism>
<evidence type="ECO:0000313" key="12">
    <source>
        <dbReference type="Proteomes" id="UP001054252"/>
    </source>
</evidence>
<dbReference type="PANTHER" id="PTHR45647">
    <property type="entry name" value="OS02G0152300 PROTEIN"/>
    <property type="match status" value="1"/>
</dbReference>
<dbReference type="EMBL" id="BPVZ01000090">
    <property type="protein sequence ID" value="GKV31165.1"/>
    <property type="molecule type" value="Genomic_DNA"/>
</dbReference>
<dbReference type="Pfam" id="PF04564">
    <property type="entry name" value="U-box"/>
    <property type="match status" value="1"/>
</dbReference>
<evidence type="ECO:0000256" key="2">
    <source>
        <dbReference type="ARBA" id="ARBA00003861"/>
    </source>
</evidence>
<dbReference type="PROSITE" id="PS00107">
    <property type="entry name" value="PROTEIN_KINASE_ATP"/>
    <property type="match status" value="1"/>
</dbReference>
<evidence type="ECO:0000259" key="9">
    <source>
        <dbReference type="PROSITE" id="PS50011"/>
    </source>
</evidence>
<dbReference type="InterPro" id="IPR001245">
    <property type="entry name" value="Ser-Thr/Tyr_kinase_cat_dom"/>
</dbReference>
<dbReference type="Gene3D" id="3.30.40.10">
    <property type="entry name" value="Zinc/RING finger domain, C3HC4 (zinc finger)"/>
    <property type="match status" value="1"/>
</dbReference>
<dbReference type="GO" id="GO:0016567">
    <property type="term" value="P:protein ubiquitination"/>
    <property type="evidence" value="ECO:0007669"/>
    <property type="project" value="InterPro"/>
</dbReference>
<dbReference type="InterPro" id="IPR017441">
    <property type="entry name" value="Protein_kinase_ATP_BS"/>
</dbReference>
<dbReference type="GO" id="GO:0005524">
    <property type="term" value="F:ATP binding"/>
    <property type="evidence" value="ECO:0007669"/>
    <property type="project" value="UniProtKB-UniRule"/>
</dbReference>
<keyword evidence="6" id="KW-0833">Ubl conjugation pathway</keyword>
<comment type="catalytic activity">
    <reaction evidence="1">
        <text>S-ubiquitinyl-[E2 ubiquitin-conjugating enzyme]-L-cysteine + [acceptor protein]-L-lysine = [E2 ubiquitin-conjugating enzyme]-L-cysteine + N(6)-ubiquitinyl-[acceptor protein]-L-lysine.</text>
        <dbReference type="EC" id="2.3.2.27"/>
    </reaction>
</comment>
<evidence type="ECO:0000256" key="1">
    <source>
        <dbReference type="ARBA" id="ARBA00000900"/>
    </source>
</evidence>
<evidence type="ECO:0000256" key="4">
    <source>
        <dbReference type="ARBA" id="ARBA00012483"/>
    </source>
</evidence>
<dbReference type="Gene3D" id="1.10.510.10">
    <property type="entry name" value="Transferase(Phosphotransferase) domain 1"/>
    <property type="match status" value="1"/>
</dbReference>
<dbReference type="InterPro" id="IPR003613">
    <property type="entry name" value="Ubox_domain"/>
</dbReference>